<dbReference type="Proteomes" id="UP000433181">
    <property type="component" value="Unassembled WGS sequence"/>
</dbReference>
<dbReference type="NCBIfam" id="TIGR02782">
    <property type="entry name" value="TrbB_P"/>
    <property type="match status" value="1"/>
</dbReference>
<reference evidence="3 4" key="1">
    <citation type="submission" date="2019-08" db="EMBL/GenBank/DDBJ databases">
        <title>In-depth cultivation of the pig gut microbiome towards novel bacterial diversity and tailored functional studies.</title>
        <authorList>
            <person name="Wylensek D."/>
            <person name="Hitch T.C.A."/>
            <person name="Clavel T."/>
        </authorList>
    </citation>
    <scope>NUCLEOTIDE SEQUENCE [LARGE SCALE GENOMIC DNA]</scope>
    <source>
        <strain evidence="3 4">WCA-693-APC-5D-A</strain>
    </source>
</reference>
<dbReference type="CDD" id="cd01130">
    <property type="entry name" value="VirB11-like_ATPase"/>
    <property type="match status" value="1"/>
</dbReference>
<dbReference type="PANTHER" id="PTHR30486">
    <property type="entry name" value="TWITCHING MOTILITY PROTEIN PILT"/>
    <property type="match status" value="1"/>
</dbReference>
<dbReference type="GO" id="GO:0016887">
    <property type="term" value="F:ATP hydrolysis activity"/>
    <property type="evidence" value="ECO:0007669"/>
    <property type="project" value="InterPro"/>
</dbReference>
<dbReference type="GO" id="GO:0005737">
    <property type="term" value="C:cytoplasm"/>
    <property type="evidence" value="ECO:0007669"/>
    <property type="project" value="InterPro"/>
</dbReference>
<dbReference type="PANTHER" id="PTHR30486:SF6">
    <property type="entry name" value="TYPE IV PILUS RETRACTATION ATPASE PILT"/>
    <property type="match status" value="1"/>
</dbReference>
<feature type="domain" description="Bacterial type II secretion system protein E" evidence="2">
    <location>
        <begin position="115"/>
        <end position="275"/>
    </location>
</feature>
<dbReference type="InterPro" id="IPR014149">
    <property type="entry name" value="Conjug-transfer_TrbB"/>
</dbReference>
<dbReference type="InterPro" id="IPR027417">
    <property type="entry name" value="P-loop_NTPase"/>
</dbReference>
<evidence type="ECO:0000313" key="4">
    <source>
        <dbReference type="Proteomes" id="UP000433181"/>
    </source>
</evidence>
<comment type="caution">
    <text evidence="3">The sequence shown here is derived from an EMBL/GenBank/DDBJ whole genome shotgun (WGS) entry which is preliminary data.</text>
</comment>
<accession>A0A6I2UI29</accession>
<protein>
    <submittedName>
        <fullName evidence="3">P-type conjugative transfer ATPase TrbB</fullName>
    </submittedName>
</protein>
<keyword evidence="4" id="KW-1185">Reference proteome</keyword>
<dbReference type="Gene3D" id="3.40.50.300">
    <property type="entry name" value="P-loop containing nucleotide triphosphate hydrolases"/>
    <property type="match status" value="1"/>
</dbReference>
<dbReference type="RefSeq" id="WP_154407422.1">
    <property type="nucleotide sequence ID" value="NZ_VUNR01000019.1"/>
</dbReference>
<dbReference type="SUPFAM" id="SSF52540">
    <property type="entry name" value="P-loop containing nucleoside triphosphate hydrolases"/>
    <property type="match status" value="1"/>
</dbReference>
<evidence type="ECO:0000259" key="2">
    <source>
        <dbReference type="Pfam" id="PF00437"/>
    </source>
</evidence>
<sequence>MEHQLNEAEIRTRKTLINAMGSFILEYLADTKVLELAVNTDQRLWIDTFDRGWVDTGHKVLPSIAKQIIYGVAAMADTVIDVENKPYLEAEMKPWEPYWPKCRFQAELPDIVDVPIFNIRKHARTVFTLDDYVRQGTMTERQREVILQGIQNHENIIAAGGTSSGKTTLLNAILDKVSDTGDRLVIIEDTPELQCNAPNHVRLKTQKPYIDMNELLRMSLRLSPRRIVVGEVRGKEALTLLKAWNTGHDGGCATLHSDSALESLYRLEQMISEISVSPQQRTIGQAVGMVIYIKKDGVKRKVSEIIRVKKYNPQSQEYEIEQVV</sequence>
<dbReference type="Gene3D" id="3.30.450.90">
    <property type="match status" value="1"/>
</dbReference>
<dbReference type="GeneID" id="96779188"/>
<gene>
    <name evidence="3" type="primary">trbB</name>
    <name evidence="3" type="ORF">FYJ84_09660</name>
</gene>
<dbReference type="Pfam" id="PF00437">
    <property type="entry name" value="T2SSE"/>
    <property type="match status" value="1"/>
</dbReference>
<name>A0A6I2UI29_9FIRM</name>
<dbReference type="EMBL" id="VUNR01000019">
    <property type="protein sequence ID" value="MSU09250.1"/>
    <property type="molecule type" value="Genomic_DNA"/>
</dbReference>
<evidence type="ECO:0000313" key="3">
    <source>
        <dbReference type="EMBL" id="MSU09250.1"/>
    </source>
</evidence>
<proteinExistence type="inferred from homology"/>
<dbReference type="GO" id="GO:0005524">
    <property type="term" value="F:ATP binding"/>
    <property type="evidence" value="ECO:0007669"/>
    <property type="project" value="InterPro"/>
</dbReference>
<dbReference type="AlphaFoldDB" id="A0A6I2UI29"/>
<organism evidence="3 4">
    <name type="scientific">Anaerovibrio slackiae</name>
    <dbReference type="NCBI Taxonomy" id="2652309"/>
    <lineage>
        <taxon>Bacteria</taxon>
        <taxon>Bacillati</taxon>
        <taxon>Bacillota</taxon>
        <taxon>Negativicutes</taxon>
        <taxon>Selenomonadales</taxon>
        <taxon>Selenomonadaceae</taxon>
        <taxon>Anaerovibrio</taxon>
    </lineage>
</organism>
<comment type="similarity">
    <text evidence="1">Belongs to the GSP E family.</text>
</comment>
<evidence type="ECO:0000256" key="1">
    <source>
        <dbReference type="ARBA" id="ARBA00006611"/>
    </source>
</evidence>
<dbReference type="InterPro" id="IPR001482">
    <property type="entry name" value="T2SS/T4SS_dom"/>
</dbReference>
<dbReference type="InterPro" id="IPR050921">
    <property type="entry name" value="T4SS_GSP_E_ATPase"/>
</dbReference>